<protein>
    <submittedName>
        <fullName evidence="2">LAMI_0G12992g1_1</fullName>
    </submittedName>
</protein>
<evidence type="ECO:0000313" key="2">
    <source>
        <dbReference type="EMBL" id="SCV01673.1"/>
    </source>
</evidence>
<gene>
    <name evidence="2" type="ORF">LAMI_0G12992G</name>
</gene>
<feature type="transmembrane region" description="Helical" evidence="1">
    <location>
        <begin position="149"/>
        <end position="167"/>
    </location>
</feature>
<dbReference type="Proteomes" id="UP000191024">
    <property type="component" value="Chromosome G"/>
</dbReference>
<name>A0A1G4KBK7_9SACH</name>
<keyword evidence="1" id="KW-0812">Transmembrane</keyword>
<dbReference type="EMBL" id="LT598469">
    <property type="protein sequence ID" value="SCV01673.1"/>
    <property type="molecule type" value="Genomic_DNA"/>
</dbReference>
<keyword evidence="1" id="KW-1133">Transmembrane helix</keyword>
<sequence length="168" mass="19466">MYQNISKDALNARWILCLITQTVLQPSNVFVTLLVTTEFSIREVEPPGQETVDVSSYEVIQKSPSFKGNQDQLSILISLSHDDNNYKETLETLPKLYQFGHCHLDPVGIVSPNLLACDLAAFYGFRYDVRQLSRDRCYKEDLRQSDRAIWYYLCVLYALCCYARMLLY</sequence>
<keyword evidence="3" id="KW-1185">Reference proteome</keyword>
<proteinExistence type="predicted"/>
<dbReference type="AlphaFoldDB" id="A0A1G4KBK7"/>
<accession>A0A1G4KBK7</accession>
<keyword evidence="1" id="KW-0472">Membrane</keyword>
<reference evidence="2 3" key="1">
    <citation type="submission" date="2016-03" db="EMBL/GenBank/DDBJ databases">
        <authorList>
            <person name="Devillers H."/>
        </authorList>
    </citation>
    <scope>NUCLEOTIDE SEQUENCE [LARGE SCALE GENOMIC DNA]</scope>
    <source>
        <strain evidence="2">CBS 11717</strain>
    </source>
</reference>
<evidence type="ECO:0000313" key="3">
    <source>
        <dbReference type="Proteomes" id="UP000191024"/>
    </source>
</evidence>
<evidence type="ECO:0000256" key="1">
    <source>
        <dbReference type="SAM" id="Phobius"/>
    </source>
</evidence>
<organism evidence="2 3">
    <name type="scientific">Lachancea mirantina</name>
    <dbReference type="NCBI Taxonomy" id="1230905"/>
    <lineage>
        <taxon>Eukaryota</taxon>
        <taxon>Fungi</taxon>
        <taxon>Dikarya</taxon>
        <taxon>Ascomycota</taxon>
        <taxon>Saccharomycotina</taxon>
        <taxon>Saccharomycetes</taxon>
        <taxon>Saccharomycetales</taxon>
        <taxon>Saccharomycetaceae</taxon>
        <taxon>Lachancea</taxon>
    </lineage>
</organism>